<keyword evidence="1" id="KW-0862">Zinc</keyword>
<dbReference type="EMBL" id="JBDODL010001023">
    <property type="protein sequence ID" value="MES1921017.1"/>
    <property type="molecule type" value="Genomic_DNA"/>
</dbReference>
<reference evidence="4 5" key="1">
    <citation type="journal article" date="2024" name="BMC Biol.">
        <title>Comparative genomics of Ascetosporea gives new insight into the evolutionary basis for animal parasitism in Rhizaria.</title>
        <authorList>
            <person name="Hiltunen Thoren M."/>
            <person name="Onut-Brannstrom I."/>
            <person name="Alfjorden A."/>
            <person name="Peckova H."/>
            <person name="Swords F."/>
            <person name="Hooper C."/>
            <person name="Holzer A.S."/>
            <person name="Bass D."/>
            <person name="Burki F."/>
        </authorList>
    </citation>
    <scope>NUCLEOTIDE SEQUENCE [LARGE SCALE GENOMIC DNA]</scope>
    <source>
        <strain evidence="4">20-A016</strain>
    </source>
</reference>
<accession>A0ABV2AMX2</accession>
<evidence type="ECO:0000256" key="1">
    <source>
        <dbReference type="PROSITE-ProRule" id="PRU00288"/>
    </source>
</evidence>
<feature type="domain" description="Arf-GAP" evidence="3">
    <location>
        <begin position="35"/>
        <end position="160"/>
    </location>
</feature>
<dbReference type="PRINTS" id="PR00405">
    <property type="entry name" value="REVINTRACTNG"/>
</dbReference>
<dbReference type="Gene3D" id="2.30.29.30">
    <property type="entry name" value="Pleckstrin-homology domain (PH domain)/Phosphotyrosine-binding domain (PTB)"/>
    <property type="match status" value="1"/>
</dbReference>
<proteinExistence type="predicted"/>
<keyword evidence="1" id="KW-0863">Zinc-finger</keyword>
<keyword evidence="5" id="KW-1185">Reference proteome</keyword>
<dbReference type="PROSITE" id="PS50115">
    <property type="entry name" value="ARFGAP"/>
    <property type="match status" value="1"/>
</dbReference>
<dbReference type="PANTHER" id="PTHR46021:SF2">
    <property type="entry name" value="ARF-GAP WITH DUAL PH DOMAIN-CONTAINING PROTEIN 1"/>
    <property type="match status" value="1"/>
</dbReference>
<sequence length="407" mass="46958">MDPKKPLNIADKKRLEINSDSVTSYIRNTKMFGGQASIKAISEFPGNDICADCRRKENEWVSLKIGIFICIDCARIHKTLGKEFAEVQSIKHDAVIWDLEKIQFLEAAGNLMMNNIYEHRLPSYYLTPNELIDSPFVRKNFISVKYLEKLFLKTDRNLHENEINEKDHLVVEGCPFYKMPQNPLTFEGEYRSEKKQKGSKASMILINSILSVYKSEKDKNPKATIEIEKAKIDLTNRIVKGLQEYSIKVASKDKCHFFDMRETSGIIDIVHSMRRASAFYSTNPNQKLSNILPKNMMFEKAILENSAIKGMAKVSGSKKWIVLVDENLYFFKSQKNVSPNGCVLLRESLIKEHKQNSIMIVSPFQRVIVKLSDAEETTKWLFELKKVGETLNEQKLVDFKDLCEYEK</sequence>
<evidence type="ECO:0000313" key="5">
    <source>
        <dbReference type="Proteomes" id="UP001439008"/>
    </source>
</evidence>
<dbReference type="Gene3D" id="1.10.220.150">
    <property type="entry name" value="Arf GTPase activating protein"/>
    <property type="match status" value="1"/>
</dbReference>
<dbReference type="SUPFAM" id="SSF57863">
    <property type="entry name" value="ArfGap/RecO-like zinc finger"/>
    <property type="match status" value="1"/>
</dbReference>
<dbReference type="Pfam" id="PF01412">
    <property type="entry name" value="ArfGap"/>
    <property type="match status" value="1"/>
</dbReference>
<dbReference type="Proteomes" id="UP001439008">
    <property type="component" value="Unassembled WGS sequence"/>
</dbReference>
<protein>
    <submittedName>
        <fullName evidence="4">Arf-GAP with coiled-coil, ANK repeat and PH domain-containing protein 2</fullName>
    </submittedName>
</protein>
<dbReference type="InterPro" id="IPR038508">
    <property type="entry name" value="ArfGAP_dom_sf"/>
</dbReference>
<dbReference type="InterPro" id="IPR001849">
    <property type="entry name" value="PH_domain"/>
</dbReference>
<evidence type="ECO:0000259" key="2">
    <source>
        <dbReference type="PROSITE" id="PS50003"/>
    </source>
</evidence>
<name>A0ABV2AMX2_9EUKA</name>
<dbReference type="InterPro" id="IPR052589">
    <property type="entry name" value="Arf-GAP_dual-PH_domain"/>
</dbReference>
<keyword evidence="1" id="KW-0479">Metal-binding</keyword>
<comment type="caution">
    <text evidence="4">The sequence shown here is derived from an EMBL/GenBank/DDBJ whole genome shotgun (WGS) entry which is preliminary data.</text>
</comment>
<dbReference type="PANTHER" id="PTHR46021">
    <property type="entry name" value="ARF-GAP WITH DUAL PH DOMAIN-CONTAINING PROTEIN 1-LIKE PROTEIN"/>
    <property type="match status" value="1"/>
</dbReference>
<dbReference type="InterPro" id="IPR011993">
    <property type="entry name" value="PH-like_dom_sf"/>
</dbReference>
<evidence type="ECO:0000313" key="4">
    <source>
        <dbReference type="EMBL" id="MES1921017.1"/>
    </source>
</evidence>
<dbReference type="InterPro" id="IPR001164">
    <property type="entry name" value="ArfGAP_dom"/>
</dbReference>
<dbReference type="InterPro" id="IPR037278">
    <property type="entry name" value="ARFGAP/RecO"/>
</dbReference>
<dbReference type="SMART" id="SM00105">
    <property type="entry name" value="ArfGap"/>
    <property type="match status" value="1"/>
</dbReference>
<evidence type="ECO:0000259" key="3">
    <source>
        <dbReference type="PROSITE" id="PS50115"/>
    </source>
</evidence>
<feature type="domain" description="PH" evidence="2">
    <location>
        <begin position="295"/>
        <end position="389"/>
    </location>
</feature>
<organism evidence="4 5">
    <name type="scientific">Bonamia ostreae</name>
    <dbReference type="NCBI Taxonomy" id="126728"/>
    <lineage>
        <taxon>Eukaryota</taxon>
        <taxon>Sar</taxon>
        <taxon>Rhizaria</taxon>
        <taxon>Endomyxa</taxon>
        <taxon>Ascetosporea</taxon>
        <taxon>Haplosporida</taxon>
        <taxon>Bonamia</taxon>
    </lineage>
</organism>
<gene>
    <name evidence="4" type="primary">ACAP2</name>
    <name evidence="4" type="ORF">MHBO_002621</name>
</gene>
<dbReference type="SUPFAM" id="SSF50729">
    <property type="entry name" value="PH domain-like"/>
    <property type="match status" value="1"/>
</dbReference>
<dbReference type="PROSITE" id="PS50003">
    <property type="entry name" value="PH_DOMAIN"/>
    <property type="match status" value="1"/>
</dbReference>